<organism evidence="2 3">
    <name type="scientific">Streptomyces noursei</name>
    <name type="common">Streptomyces albulus</name>
    <dbReference type="NCBI Taxonomy" id="1971"/>
    <lineage>
        <taxon>Bacteria</taxon>
        <taxon>Bacillati</taxon>
        <taxon>Actinomycetota</taxon>
        <taxon>Actinomycetes</taxon>
        <taxon>Kitasatosporales</taxon>
        <taxon>Streptomycetaceae</taxon>
        <taxon>Streptomyces</taxon>
    </lineage>
</organism>
<evidence type="ECO:0000313" key="3">
    <source>
        <dbReference type="Proteomes" id="UP000288351"/>
    </source>
</evidence>
<proteinExistence type="predicted"/>
<protein>
    <submittedName>
        <fullName evidence="2">Uncharacterized protein</fullName>
    </submittedName>
</protein>
<comment type="caution">
    <text evidence="2">The sequence shown here is derived from an EMBL/GenBank/DDBJ whole genome shotgun (WGS) entry which is preliminary data.</text>
</comment>
<feature type="region of interest" description="Disordered" evidence="1">
    <location>
        <begin position="171"/>
        <end position="198"/>
    </location>
</feature>
<dbReference type="Proteomes" id="UP000288351">
    <property type="component" value="Unassembled WGS sequence"/>
</dbReference>
<sequence length="198" mass="22565">MTPSTPPPNKLHQQQLQQLATYLRESQRVADHWDAYYDEHTDLDGWPHDDHTYRLRQSQRDADTAEAFDAVRHGARHLLATAEAQLARIPAHAIQHRWGYQLNELHTALDHIDALDKEWQRTREQFPADARPGTPAFDNALAEHHAASWHYLDNWAFYGRALGEINSAARHASSPLAPPPTTSPAPSQTQVRNVSVRR</sequence>
<evidence type="ECO:0000256" key="1">
    <source>
        <dbReference type="SAM" id="MobiDB-lite"/>
    </source>
</evidence>
<dbReference type="EMBL" id="BHXC01000007">
    <property type="protein sequence ID" value="GCB94449.1"/>
    <property type="molecule type" value="Genomic_DNA"/>
</dbReference>
<dbReference type="AlphaFoldDB" id="A0A401R9X2"/>
<reference evidence="2 3" key="1">
    <citation type="journal article" date="2019" name="Microbiol. Resour. Announc.">
        <title>Draft Genome Sequence of the Most Traditional epsilon-Poly-l-Lysine Producer, Streptomyces albulus NBRC14147.</title>
        <authorList>
            <person name="Yamanaka K."/>
            <person name="Hamano Y."/>
        </authorList>
    </citation>
    <scope>NUCLEOTIDE SEQUENCE [LARGE SCALE GENOMIC DNA]</scope>
    <source>
        <strain evidence="2 3">NBRC 14147</strain>
    </source>
</reference>
<evidence type="ECO:0000313" key="2">
    <source>
        <dbReference type="EMBL" id="GCB94449.1"/>
    </source>
</evidence>
<dbReference type="RefSeq" id="WP_016572163.1">
    <property type="nucleotide sequence ID" value="NZ_BHXC01000007.1"/>
</dbReference>
<gene>
    <name evidence="2" type="ORF">SALB_07249</name>
</gene>
<name>A0A401R9X2_STRNR</name>
<accession>A0A401R9X2</accession>